<dbReference type="AlphaFoldDB" id="A0A4R3Y4A0"/>
<dbReference type="InterPro" id="IPR011723">
    <property type="entry name" value="Znf/thioredoxin_put"/>
</dbReference>
<evidence type="ECO:0000313" key="5">
    <source>
        <dbReference type="Proteomes" id="UP000295367"/>
    </source>
</evidence>
<evidence type="ECO:0000256" key="2">
    <source>
        <dbReference type="SAM" id="Phobius"/>
    </source>
</evidence>
<feature type="compositionally biased region" description="Low complexity" evidence="1">
    <location>
        <begin position="60"/>
        <end position="70"/>
    </location>
</feature>
<accession>A0A4R3Y4A0</accession>
<evidence type="ECO:0000313" key="4">
    <source>
        <dbReference type="EMBL" id="TCV86372.1"/>
    </source>
</evidence>
<sequence>MGDMITTCPSCKTTFRVSTEQLNAHEGDVRCGRCARVFNAFESLAPRSSTASSVPQKPVEISPEPESAPIPETAFEKSEIGAVKESFEIYLEPLEQVTYFEIPKPETDAEYAPFEEPEHEPVPEATTESIFEPASEPEIAPEPAPLQTGPAPLEQTLPQTLISESDADWESPVAEVTSEFEHDELIIQRKKRVWPWVIGSLLLILTAIAQPVFFRYNLAYFAGDNFNNNSYGIHGATSQFLTEMGAELVVLCNHLDCPGKHDLLKYSDNISIESSELQADPTRPTVVVLNAVLRNRAKFPQDYPRLELSLTNTEDTVTARRAFAPADYLPPKISKADIAKGMKAGSEVTVKLYLDTHDLKAVGYRLYIFYP</sequence>
<dbReference type="Pfam" id="PF11906">
    <property type="entry name" value="DUF3426"/>
    <property type="match status" value="1"/>
</dbReference>
<feature type="transmembrane region" description="Helical" evidence="2">
    <location>
        <begin position="193"/>
        <end position="214"/>
    </location>
</feature>
<evidence type="ECO:0000256" key="1">
    <source>
        <dbReference type="SAM" id="MobiDB-lite"/>
    </source>
</evidence>
<keyword evidence="2" id="KW-0812">Transmembrane</keyword>
<dbReference type="InterPro" id="IPR021834">
    <property type="entry name" value="DUF3426"/>
</dbReference>
<organism evidence="4 5">
    <name type="scientific">Sulfurirhabdus autotrophica</name>
    <dbReference type="NCBI Taxonomy" id="1706046"/>
    <lineage>
        <taxon>Bacteria</taxon>
        <taxon>Pseudomonadati</taxon>
        <taxon>Pseudomonadota</taxon>
        <taxon>Betaproteobacteria</taxon>
        <taxon>Nitrosomonadales</taxon>
        <taxon>Sulfuricellaceae</taxon>
        <taxon>Sulfurirhabdus</taxon>
    </lineage>
</organism>
<dbReference type="EMBL" id="SMCO01000007">
    <property type="protein sequence ID" value="TCV86372.1"/>
    <property type="molecule type" value="Genomic_DNA"/>
</dbReference>
<keyword evidence="2" id="KW-0472">Membrane</keyword>
<reference evidence="4 5" key="1">
    <citation type="submission" date="2019-03" db="EMBL/GenBank/DDBJ databases">
        <title>Genomic Encyclopedia of Type Strains, Phase IV (KMG-IV): sequencing the most valuable type-strain genomes for metagenomic binning, comparative biology and taxonomic classification.</title>
        <authorList>
            <person name="Goeker M."/>
        </authorList>
    </citation>
    <scope>NUCLEOTIDE SEQUENCE [LARGE SCALE GENOMIC DNA]</scope>
    <source>
        <strain evidence="4 5">DSM 100309</strain>
    </source>
</reference>
<keyword evidence="2" id="KW-1133">Transmembrane helix</keyword>
<feature type="region of interest" description="Disordered" evidence="1">
    <location>
        <begin position="47"/>
        <end position="70"/>
    </location>
</feature>
<evidence type="ECO:0000259" key="3">
    <source>
        <dbReference type="Pfam" id="PF13719"/>
    </source>
</evidence>
<name>A0A4R3Y4A0_9PROT</name>
<dbReference type="Pfam" id="PF13719">
    <property type="entry name" value="Zn_ribbon_5"/>
    <property type="match status" value="1"/>
</dbReference>
<feature type="region of interest" description="Disordered" evidence="1">
    <location>
        <begin position="113"/>
        <end position="141"/>
    </location>
</feature>
<dbReference type="NCBIfam" id="TIGR02098">
    <property type="entry name" value="MJ0042_CXXC"/>
    <property type="match status" value="1"/>
</dbReference>
<dbReference type="Proteomes" id="UP000295367">
    <property type="component" value="Unassembled WGS sequence"/>
</dbReference>
<keyword evidence="5" id="KW-1185">Reference proteome</keyword>
<comment type="caution">
    <text evidence="4">The sequence shown here is derived from an EMBL/GenBank/DDBJ whole genome shotgun (WGS) entry which is preliminary data.</text>
</comment>
<dbReference type="RefSeq" id="WP_124945202.1">
    <property type="nucleotide sequence ID" value="NZ_BHVT01000009.1"/>
</dbReference>
<gene>
    <name evidence="4" type="ORF">EDC63_10760</name>
</gene>
<proteinExistence type="predicted"/>
<feature type="domain" description="Zinc finger/thioredoxin putative" evidence="3">
    <location>
        <begin position="4"/>
        <end position="40"/>
    </location>
</feature>
<dbReference type="OrthoDB" id="5294582at2"/>
<protein>
    <submittedName>
        <fullName evidence="4">Putative Zn finger-like uncharacterized protein</fullName>
    </submittedName>
</protein>
<dbReference type="Gene3D" id="2.30.30.380">
    <property type="entry name" value="Zn-finger domain of Sec23/24"/>
    <property type="match status" value="1"/>
</dbReference>